<name>A0A6A4I049_9AGAR</name>
<dbReference type="PANTHER" id="PTHR33096:SF1">
    <property type="entry name" value="CXC1-LIKE CYSTEINE CLUSTER ASSOCIATED WITH KDZ TRANSPOSASES DOMAIN-CONTAINING PROTEIN"/>
    <property type="match status" value="1"/>
</dbReference>
<keyword evidence="2" id="KW-1185">Reference proteome</keyword>
<dbReference type="Proteomes" id="UP000799118">
    <property type="component" value="Unassembled WGS sequence"/>
</dbReference>
<accession>A0A6A4I049</accession>
<organism evidence="1 2">
    <name type="scientific">Gymnopus androsaceus JB14</name>
    <dbReference type="NCBI Taxonomy" id="1447944"/>
    <lineage>
        <taxon>Eukaryota</taxon>
        <taxon>Fungi</taxon>
        <taxon>Dikarya</taxon>
        <taxon>Basidiomycota</taxon>
        <taxon>Agaricomycotina</taxon>
        <taxon>Agaricomycetes</taxon>
        <taxon>Agaricomycetidae</taxon>
        <taxon>Agaricales</taxon>
        <taxon>Marasmiineae</taxon>
        <taxon>Omphalotaceae</taxon>
        <taxon>Gymnopus</taxon>
    </lineage>
</organism>
<dbReference type="AlphaFoldDB" id="A0A6A4I049"/>
<protein>
    <recommendedName>
        <fullName evidence="3">CxC2-like cysteine cluster KDZ transposase-associated domain-containing protein</fullName>
    </recommendedName>
</protein>
<dbReference type="PANTHER" id="PTHR33096">
    <property type="entry name" value="CXC2 DOMAIN-CONTAINING PROTEIN"/>
    <property type="match status" value="1"/>
</dbReference>
<reference evidence="1" key="1">
    <citation type="journal article" date="2019" name="Environ. Microbiol.">
        <title>Fungal ecological strategies reflected in gene transcription - a case study of two litter decomposers.</title>
        <authorList>
            <person name="Barbi F."/>
            <person name="Kohler A."/>
            <person name="Barry K."/>
            <person name="Baskaran P."/>
            <person name="Daum C."/>
            <person name="Fauchery L."/>
            <person name="Ihrmark K."/>
            <person name="Kuo A."/>
            <person name="LaButti K."/>
            <person name="Lipzen A."/>
            <person name="Morin E."/>
            <person name="Grigoriev I.V."/>
            <person name="Henrissat B."/>
            <person name="Lindahl B."/>
            <person name="Martin F."/>
        </authorList>
    </citation>
    <scope>NUCLEOTIDE SEQUENCE</scope>
    <source>
        <strain evidence="1">JB14</strain>
    </source>
</reference>
<evidence type="ECO:0008006" key="3">
    <source>
        <dbReference type="Google" id="ProtNLM"/>
    </source>
</evidence>
<dbReference type="EMBL" id="ML769423">
    <property type="protein sequence ID" value="KAE9403701.1"/>
    <property type="molecule type" value="Genomic_DNA"/>
</dbReference>
<dbReference type="Pfam" id="PF18758">
    <property type="entry name" value="KDZ"/>
    <property type="match status" value="1"/>
</dbReference>
<evidence type="ECO:0000313" key="2">
    <source>
        <dbReference type="Proteomes" id="UP000799118"/>
    </source>
</evidence>
<dbReference type="OrthoDB" id="2153963at2759"/>
<evidence type="ECO:0000313" key="1">
    <source>
        <dbReference type="EMBL" id="KAE9403701.1"/>
    </source>
</evidence>
<proteinExistence type="predicted"/>
<gene>
    <name evidence="1" type="ORF">BT96DRAFT_990133</name>
</gene>
<sequence>MQDLMRKQHRDFQTRRDRTDKTWVNWEPQMNEVVISYMDWDYVRKKQPERRREPVELIELYVIDIFGSSTQEVPLLSGLAHDSSSIILAGLMPTAPLSHKTAITTRTVALYHSLFVCCPKLGIQPFIKSLCDAEGSAFKPYLVSQMSAAFDLYVLILNRVWMHIREALQRDGPNWRMLNCCPACQYRLKDEEQLDLCMLASCDRNNSLRRMERVDCFKADTAADAEQPPSVAPSKERADHRVGGGNYFLQAGQADEWDESNWKAINEMRCDADQIILQEQLWAEGQCEERWHNAKDKNTARSVGKFMECGWFAFLCRHMMLLVACNMIRSGEQSKYPLSVLHCYMSAEKEEREATGEGRPKGKLAIAYDIHCKLSKTVKQSPLRPLVDWCNYLPVIGTMHGYAPECACQLLFLMLYIVGTGIEDGEMCERYFNITNALAGITHHQSVFHRRQAIAEFVYCQDNLEMYSKCSLFIYNNYKQALGILKGRGSIAKAMQDAGIETSDTFYDWLLEEGEYLRNLSRVPPIETLEMEYFKLGIPDDGRNQGPALEKKCWNEMENERKLIADCQALEWRLKIKDRWVEGSDEWQSAKKMVKEATYQKALYELEGLLVAWMFEMTRLNVAGTGYKMQKHIATALKLCSKSIQSAIIAYNNTAASMSPPRRRITWEEVVEFSYLSEFNILRDTREDVRGWKWATQKNRVLMQEFFKLIRAENELPRLHSEIRCLFTFMKDEEQRLKAMAKDVEGRNPTLALQIILHWQERGCYNDLH</sequence>
<dbReference type="InterPro" id="IPR040521">
    <property type="entry name" value="KDZ"/>
</dbReference>